<name>A0ABS1I7Y3_9PROT</name>
<reference evidence="1 2" key="1">
    <citation type="submission" date="2021-01" db="EMBL/GenBank/DDBJ databases">
        <title>Azospirillum sp. YIM DDC1 draft genome.</title>
        <authorList>
            <person name="Wang Y.-X."/>
        </authorList>
    </citation>
    <scope>NUCLEOTIDE SEQUENCE [LARGE SCALE GENOMIC DNA]</scope>
    <source>
        <strain evidence="1 2">YIM DDC1</strain>
    </source>
</reference>
<gene>
    <name evidence="1" type="ORF">JJL56_30435</name>
</gene>
<evidence type="ECO:0000313" key="2">
    <source>
        <dbReference type="Proteomes" id="UP000654452"/>
    </source>
</evidence>
<sequence length="143" mass="16342">MSEGDGTGGGYRGYIASRPIDGCRVPQHIQNLVLREHAHRHGLAYRLSATEYAMPHCYMMLEQLMDELPRLDGIIAYSMFMLPRRPERRRALYGRILGTGRTLHAAVEDLVLRDEGDVARWEDIFLVHAALAVRREPNNGREE</sequence>
<keyword evidence="2" id="KW-1185">Reference proteome</keyword>
<dbReference type="InterPro" id="IPR027610">
    <property type="entry name" value="SpoChClust_LIC12192"/>
</dbReference>
<comment type="caution">
    <text evidence="1">The sequence shown here is derived from an EMBL/GenBank/DDBJ whole genome shotgun (WGS) entry which is preliminary data.</text>
</comment>
<dbReference type="RefSeq" id="WP_200487581.1">
    <property type="nucleotide sequence ID" value="NZ_JAEPIV010000043.1"/>
</dbReference>
<dbReference type="Proteomes" id="UP000654452">
    <property type="component" value="Unassembled WGS sequence"/>
</dbReference>
<accession>A0ABS1I7Y3</accession>
<dbReference type="EMBL" id="JAEPIV010000043">
    <property type="protein sequence ID" value="MBK4723175.1"/>
    <property type="molecule type" value="Genomic_DNA"/>
</dbReference>
<protein>
    <submittedName>
        <fullName evidence="1">Sporadic carbohydrate cluster protein, TIGR04323 family</fullName>
    </submittedName>
</protein>
<dbReference type="NCBIfam" id="TIGR04323">
    <property type="entry name" value="SpoChoClust_1"/>
    <property type="match status" value="1"/>
</dbReference>
<evidence type="ECO:0000313" key="1">
    <source>
        <dbReference type="EMBL" id="MBK4723175.1"/>
    </source>
</evidence>
<proteinExistence type="predicted"/>
<organism evidence="1 2">
    <name type="scientific">Azospirillum aestuarii</name>
    <dbReference type="NCBI Taxonomy" id="2802052"/>
    <lineage>
        <taxon>Bacteria</taxon>
        <taxon>Pseudomonadati</taxon>
        <taxon>Pseudomonadota</taxon>
        <taxon>Alphaproteobacteria</taxon>
        <taxon>Rhodospirillales</taxon>
        <taxon>Azospirillaceae</taxon>
        <taxon>Azospirillum</taxon>
    </lineage>
</organism>